<reference evidence="1" key="1">
    <citation type="journal article" date="2019" name="bioRxiv">
        <title>The Genome of the Zebra Mussel, Dreissena polymorpha: A Resource for Invasive Species Research.</title>
        <authorList>
            <person name="McCartney M.A."/>
            <person name="Auch B."/>
            <person name="Kono T."/>
            <person name="Mallez S."/>
            <person name="Zhang Y."/>
            <person name="Obille A."/>
            <person name="Becker A."/>
            <person name="Abrahante J.E."/>
            <person name="Garbe J."/>
            <person name="Badalamenti J.P."/>
            <person name="Herman A."/>
            <person name="Mangelson H."/>
            <person name="Liachko I."/>
            <person name="Sullivan S."/>
            <person name="Sone E.D."/>
            <person name="Koren S."/>
            <person name="Silverstein K.A.T."/>
            <person name="Beckman K.B."/>
            <person name="Gohl D.M."/>
        </authorList>
    </citation>
    <scope>NUCLEOTIDE SEQUENCE</scope>
    <source>
        <strain evidence="1">Duluth1</strain>
        <tissue evidence="1">Whole animal</tissue>
    </source>
</reference>
<dbReference type="AlphaFoldDB" id="A0A9D4N7B9"/>
<evidence type="ECO:0000313" key="1">
    <source>
        <dbReference type="EMBL" id="KAH3889341.1"/>
    </source>
</evidence>
<sequence>MTTKRALWFNVASASIQLARSHRLPEQIRPGSARVHSDLAGRRSVRVDHPAVRKCLGFM</sequence>
<reference evidence="1" key="2">
    <citation type="submission" date="2020-11" db="EMBL/GenBank/DDBJ databases">
        <authorList>
            <person name="McCartney M.A."/>
            <person name="Auch B."/>
            <person name="Kono T."/>
            <person name="Mallez S."/>
            <person name="Becker A."/>
            <person name="Gohl D.M."/>
            <person name="Silverstein K.A.T."/>
            <person name="Koren S."/>
            <person name="Bechman K.B."/>
            <person name="Herman A."/>
            <person name="Abrahante J.E."/>
            <person name="Garbe J."/>
        </authorList>
    </citation>
    <scope>NUCLEOTIDE SEQUENCE</scope>
    <source>
        <strain evidence="1">Duluth1</strain>
        <tissue evidence="1">Whole animal</tissue>
    </source>
</reference>
<protein>
    <submittedName>
        <fullName evidence="1">Uncharacterized protein</fullName>
    </submittedName>
</protein>
<comment type="caution">
    <text evidence="1">The sequence shown here is derived from an EMBL/GenBank/DDBJ whole genome shotgun (WGS) entry which is preliminary data.</text>
</comment>
<gene>
    <name evidence="1" type="ORF">DPMN_013395</name>
</gene>
<dbReference type="Proteomes" id="UP000828390">
    <property type="component" value="Unassembled WGS sequence"/>
</dbReference>
<keyword evidence="2" id="KW-1185">Reference proteome</keyword>
<evidence type="ECO:0000313" key="2">
    <source>
        <dbReference type="Proteomes" id="UP000828390"/>
    </source>
</evidence>
<name>A0A9D4N7B9_DREPO</name>
<dbReference type="EMBL" id="JAIWYP010000001">
    <property type="protein sequence ID" value="KAH3889341.1"/>
    <property type="molecule type" value="Genomic_DNA"/>
</dbReference>
<accession>A0A9D4N7B9</accession>
<organism evidence="1 2">
    <name type="scientific">Dreissena polymorpha</name>
    <name type="common">Zebra mussel</name>
    <name type="synonym">Mytilus polymorpha</name>
    <dbReference type="NCBI Taxonomy" id="45954"/>
    <lineage>
        <taxon>Eukaryota</taxon>
        <taxon>Metazoa</taxon>
        <taxon>Spiralia</taxon>
        <taxon>Lophotrochozoa</taxon>
        <taxon>Mollusca</taxon>
        <taxon>Bivalvia</taxon>
        <taxon>Autobranchia</taxon>
        <taxon>Heteroconchia</taxon>
        <taxon>Euheterodonta</taxon>
        <taxon>Imparidentia</taxon>
        <taxon>Neoheterodontei</taxon>
        <taxon>Myida</taxon>
        <taxon>Dreissenoidea</taxon>
        <taxon>Dreissenidae</taxon>
        <taxon>Dreissena</taxon>
    </lineage>
</organism>
<proteinExistence type="predicted"/>